<dbReference type="EMBL" id="BAABJM010000006">
    <property type="protein sequence ID" value="GAA5064253.1"/>
    <property type="molecule type" value="Genomic_DNA"/>
</dbReference>
<dbReference type="SUPFAM" id="SSF101478">
    <property type="entry name" value="ADP-ribosylglycohydrolase"/>
    <property type="match status" value="1"/>
</dbReference>
<evidence type="ECO:0008006" key="5">
    <source>
        <dbReference type="Google" id="ProtNLM"/>
    </source>
</evidence>
<dbReference type="Pfam" id="PF03747">
    <property type="entry name" value="ADP_ribosyl_GH"/>
    <property type="match status" value="1"/>
</dbReference>
<dbReference type="PANTHER" id="PTHR16222">
    <property type="entry name" value="ADP-RIBOSYLGLYCOHYDROLASE"/>
    <property type="match status" value="1"/>
</dbReference>
<dbReference type="InterPro" id="IPR036705">
    <property type="entry name" value="Ribosyl_crysJ1_sf"/>
</dbReference>
<protein>
    <recommendedName>
        <fullName evidence="5">ADP-ribosylglycohydrolase</fullName>
    </recommendedName>
</protein>
<dbReference type="InterPro" id="IPR005502">
    <property type="entry name" value="Ribosyl_crysJ1"/>
</dbReference>
<evidence type="ECO:0000256" key="2">
    <source>
        <dbReference type="ARBA" id="ARBA00022801"/>
    </source>
</evidence>
<evidence type="ECO:0000256" key="1">
    <source>
        <dbReference type="ARBA" id="ARBA00010702"/>
    </source>
</evidence>
<dbReference type="PANTHER" id="PTHR16222:SF24">
    <property type="entry name" value="ADP-RIBOSYLHYDROLASE ARH3"/>
    <property type="match status" value="1"/>
</dbReference>
<dbReference type="InterPro" id="IPR050792">
    <property type="entry name" value="ADP-ribosylglycohydrolase"/>
</dbReference>
<comment type="caution">
    <text evidence="3">The sequence shown here is derived from an EMBL/GenBank/DDBJ whole genome shotgun (WGS) entry which is preliminary data.</text>
</comment>
<name>A0ABP9KU69_9NOCA</name>
<comment type="similarity">
    <text evidence="1">Belongs to the ADP-ribosylglycohydrolase family.</text>
</comment>
<gene>
    <name evidence="3" type="ORF">GCM10023318_50000</name>
</gene>
<reference evidence="4" key="1">
    <citation type="journal article" date="2019" name="Int. J. Syst. Evol. Microbiol.">
        <title>The Global Catalogue of Microorganisms (GCM) 10K type strain sequencing project: providing services to taxonomists for standard genome sequencing and annotation.</title>
        <authorList>
            <consortium name="The Broad Institute Genomics Platform"/>
            <consortium name="The Broad Institute Genome Sequencing Center for Infectious Disease"/>
            <person name="Wu L."/>
            <person name="Ma J."/>
        </authorList>
    </citation>
    <scope>NUCLEOTIDE SEQUENCE [LARGE SCALE GENOMIC DNA]</scope>
    <source>
        <strain evidence="4">JCM 18298</strain>
    </source>
</reference>
<proteinExistence type="inferred from homology"/>
<accession>A0ABP9KU69</accession>
<dbReference type="Gene3D" id="1.10.4080.10">
    <property type="entry name" value="ADP-ribosylation/Crystallin J1"/>
    <property type="match status" value="1"/>
</dbReference>
<evidence type="ECO:0000313" key="4">
    <source>
        <dbReference type="Proteomes" id="UP001500603"/>
    </source>
</evidence>
<organism evidence="3 4">
    <name type="scientific">Nocardia callitridis</name>
    <dbReference type="NCBI Taxonomy" id="648753"/>
    <lineage>
        <taxon>Bacteria</taxon>
        <taxon>Bacillati</taxon>
        <taxon>Actinomycetota</taxon>
        <taxon>Actinomycetes</taxon>
        <taxon>Mycobacteriales</taxon>
        <taxon>Nocardiaceae</taxon>
        <taxon>Nocardia</taxon>
    </lineage>
</organism>
<dbReference type="RefSeq" id="WP_345498352.1">
    <property type="nucleotide sequence ID" value="NZ_BAABJM010000006.1"/>
</dbReference>
<keyword evidence="4" id="KW-1185">Reference proteome</keyword>
<dbReference type="Proteomes" id="UP001500603">
    <property type="component" value="Unassembled WGS sequence"/>
</dbReference>
<evidence type="ECO:0000313" key="3">
    <source>
        <dbReference type="EMBL" id="GAA5064253.1"/>
    </source>
</evidence>
<keyword evidence="2" id="KW-0378">Hydrolase</keyword>
<sequence>MRDPRIAAKGWPKARTDRISLKNGNWYAAWSTRWRNRVPFRPDSRAVENSDYNLHYVDVEAPVEAEVEFGDRGDEINLKSPRDLLRLPLPTGAERLRGALVSAAVGDAFAGSRDGLTTYRWNSGHFPGHEDKLLDYLPKDMMWSCWISQMMTYTGEGLVRALTGRRSGHPVDPVSTVQHAYQRWLCHMVEDLDVPDHWRTYGGQYSRTAGDYASPDGPLSDELEFVVRRNPDPAVMEALKTFAATGIRSTPTNPRSTARGGDVLVRAALAAVWSEDLSETFDLAVAIAALTHPQPEDYLAAGTLAVVLHQQIRDHPFLDCLAAGYQQLATRPGHERTLGMIDQVVGLVRNVRAPMQAENLRQHFPGGGADATEVLGIGLYSAMVSDYLREALILALNYAAEPRPVTAVAGMLIGAEYGIRSVPKVFRDPVKSVDTIDMLATDIATELRDVLTDDEWHRRYPPT</sequence>